<keyword evidence="1" id="KW-0472">Membrane</keyword>
<evidence type="ECO:0008006" key="4">
    <source>
        <dbReference type="Google" id="ProtNLM"/>
    </source>
</evidence>
<keyword evidence="3" id="KW-1185">Reference proteome</keyword>
<name>A0A051TYS1_9MYCO</name>
<evidence type="ECO:0000313" key="3">
    <source>
        <dbReference type="Proteomes" id="UP000025947"/>
    </source>
</evidence>
<feature type="transmembrane region" description="Helical" evidence="1">
    <location>
        <begin position="49"/>
        <end position="77"/>
    </location>
</feature>
<feature type="transmembrane region" description="Helical" evidence="1">
    <location>
        <begin position="21"/>
        <end position="43"/>
    </location>
</feature>
<reference evidence="2 3" key="1">
    <citation type="submission" date="2014-04" db="EMBL/GenBank/DDBJ databases">
        <title>The Genome Sequence of Mycobacterium tuberculosis TKK-01-0051.</title>
        <authorList>
            <consortium name="The Broad Institute Genomics Platform"/>
            <consortium name="The Broad Institute Genome Sequencing Center for Infectious Disease"/>
            <person name="Earl A.M."/>
            <person name="Cohen K."/>
            <person name="Pym A."/>
            <person name="Bishai W."/>
            <person name="Maharaj K."/>
            <person name="Desjardins C."/>
            <person name="Abeel T."/>
            <person name="Young S."/>
            <person name="Zeng Q."/>
            <person name="Gargeya S."/>
            <person name="Abouelleil A."/>
            <person name="Alvarado L."/>
            <person name="Chapman S.B."/>
            <person name="Gainer-Dewar J."/>
            <person name="Goldberg J."/>
            <person name="Griggs A."/>
            <person name="Gujja S."/>
            <person name="Hansen M."/>
            <person name="Howarth C."/>
            <person name="Imamovic A."/>
            <person name="Larimer J."/>
            <person name="Murphy C."/>
            <person name="Naylor J."/>
            <person name="Pearson M."/>
            <person name="Poon T.W."/>
            <person name="Priest M."/>
            <person name="Roberts A."/>
            <person name="Saif S."/>
            <person name="Shea T."/>
            <person name="Sykes S."/>
            <person name="Wortman J."/>
            <person name="Nusbaum C."/>
            <person name="Birren B."/>
        </authorList>
    </citation>
    <scope>NUCLEOTIDE SEQUENCE [LARGE SCALE GENOMIC DNA]</scope>
    <source>
        <strain evidence="2 3">TKK-01-0051</strain>
    </source>
</reference>
<evidence type="ECO:0000256" key="1">
    <source>
        <dbReference type="SAM" id="Phobius"/>
    </source>
</evidence>
<dbReference type="HOGENOM" id="CLU_2524033_0_0_11"/>
<comment type="caution">
    <text evidence="2">The sequence shown here is derived from an EMBL/GenBank/DDBJ whole genome shotgun (WGS) entry which is preliminary data.</text>
</comment>
<keyword evidence="1" id="KW-0812">Transmembrane</keyword>
<dbReference type="EMBL" id="JLXW01000008">
    <property type="protein sequence ID" value="KBZ62147.1"/>
    <property type="molecule type" value="Genomic_DNA"/>
</dbReference>
<proteinExistence type="predicted"/>
<accession>A0A051TYS1</accession>
<keyword evidence="1" id="KW-1133">Transmembrane helix</keyword>
<evidence type="ECO:0000313" key="2">
    <source>
        <dbReference type="EMBL" id="KBZ62147.1"/>
    </source>
</evidence>
<dbReference type="PATRIC" id="fig|1324261.3.peg.3090"/>
<dbReference type="RefSeq" id="WP_044485686.1">
    <property type="nucleotide sequence ID" value="NZ_KK328284.1"/>
</dbReference>
<protein>
    <recommendedName>
        <fullName evidence="4">Transmembrane protein</fullName>
    </recommendedName>
</protein>
<sequence>MNIVPTSIQEQINRVDRQRSLYIGISTGLLAIWSVYRLIWMLYLGMTFGWFFGAMAFQVVLWGVIGTAAAVASVGFLTRYNKGS</sequence>
<dbReference type="Proteomes" id="UP000025947">
    <property type="component" value="Unassembled WGS sequence"/>
</dbReference>
<gene>
    <name evidence="2" type="ORF">K875_03068</name>
</gene>
<organism evidence="2 3">
    <name type="scientific">Mycobacterium [tuberculosis] TKK-01-0051</name>
    <dbReference type="NCBI Taxonomy" id="1324261"/>
    <lineage>
        <taxon>Bacteria</taxon>
        <taxon>Bacillati</taxon>
        <taxon>Actinomycetota</taxon>
        <taxon>Actinomycetes</taxon>
        <taxon>Mycobacteriales</taxon>
        <taxon>Mycobacteriaceae</taxon>
        <taxon>Mycobacterium</taxon>
        <taxon>Mycobacterium avium complex (MAC)</taxon>
    </lineage>
</organism>
<dbReference type="AlphaFoldDB" id="A0A051TYS1"/>